<dbReference type="PROSITE" id="PS50983">
    <property type="entry name" value="FE_B12_PBP"/>
    <property type="match status" value="1"/>
</dbReference>
<dbReference type="InterPro" id="IPR050902">
    <property type="entry name" value="ABC_Transporter_SBP"/>
</dbReference>
<protein>
    <submittedName>
        <fullName evidence="3">Iron complex transport system substrate-binding protein</fullName>
    </submittedName>
</protein>
<dbReference type="InterPro" id="IPR002491">
    <property type="entry name" value="ABC_transptr_periplasmic_BD"/>
</dbReference>
<organism evidence="3 4">
    <name type="scientific">Aminivibrio pyruvatiphilus</name>
    <dbReference type="NCBI Taxonomy" id="1005740"/>
    <lineage>
        <taxon>Bacteria</taxon>
        <taxon>Thermotogati</taxon>
        <taxon>Synergistota</taxon>
        <taxon>Synergistia</taxon>
        <taxon>Synergistales</taxon>
        <taxon>Aminobacteriaceae</taxon>
        <taxon>Aminivibrio</taxon>
    </lineage>
</organism>
<feature type="domain" description="Fe/B12 periplasmic-binding" evidence="2">
    <location>
        <begin position="44"/>
        <end position="334"/>
    </location>
</feature>
<dbReference type="CDD" id="cd01147">
    <property type="entry name" value="HemV-2"/>
    <property type="match status" value="1"/>
</dbReference>
<evidence type="ECO:0000313" key="4">
    <source>
        <dbReference type="Proteomes" id="UP000295066"/>
    </source>
</evidence>
<dbReference type="OrthoDB" id="9787830at2"/>
<accession>A0A4R8M5I3</accession>
<keyword evidence="4" id="KW-1185">Reference proteome</keyword>
<dbReference type="AlphaFoldDB" id="A0A4R8M5I3"/>
<dbReference type="Pfam" id="PF01497">
    <property type="entry name" value="Peripla_BP_2"/>
    <property type="match status" value="1"/>
</dbReference>
<evidence type="ECO:0000256" key="1">
    <source>
        <dbReference type="SAM" id="SignalP"/>
    </source>
</evidence>
<dbReference type="SUPFAM" id="SSF53807">
    <property type="entry name" value="Helical backbone' metal receptor"/>
    <property type="match status" value="1"/>
</dbReference>
<dbReference type="Gene3D" id="3.40.50.1980">
    <property type="entry name" value="Nitrogenase molybdenum iron protein domain"/>
    <property type="match status" value="2"/>
</dbReference>
<dbReference type="Proteomes" id="UP000295066">
    <property type="component" value="Unassembled WGS sequence"/>
</dbReference>
<sequence>MNRFRTCFLYVFVFLSITIPACAGEITVTDSLGRSVAVPASPERIIGSGSGALRLIVYLQAQDRVVAVDSAERRVPGLAVLTSARPYSIANPQFQELPVFGEFRGMDNPELIAGLAPQPQVIFKVSPLSGPHPDHLTAKTGIPVVGLKYGNLTDKREEFYSSLRLMGKILGKAERAEEIIAFFEGHLAELAARTADIPGGRRPSCYIGGVASRGAHGFTSTEPGYPPFLYTGAKNPAAAPGEKTSAVVQISKEKLLEWDPDILFVDLSTTTAGEQANALHQLRHDPVFSSLAAVREGRIWGVLPYNSYTINYGSVLANGYFVGKVLCPERFEDVDPAAKADEIFTFLVGKPVFSVMNEGFSGRVFSKIILEE</sequence>
<comment type="caution">
    <text evidence="3">The sequence shown here is derived from an EMBL/GenBank/DDBJ whole genome shotgun (WGS) entry which is preliminary data.</text>
</comment>
<dbReference type="EMBL" id="SORI01000016">
    <property type="protein sequence ID" value="TDY57029.1"/>
    <property type="molecule type" value="Genomic_DNA"/>
</dbReference>
<dbReference type="PANTHER" id="PTHR30535">
    <property type="entry name" value="VITAMIN B12-BINDING PROTEIN"/>
    <property type="match status" value="1"/>
</dbReference>
<feature type="signal peptide" evidence="1">
    <location>
        <begin position="1"/>
        <end position="23"/>
    </location>
</feature>
<keyword evidence="1" id="KW-0732">Signal</keyword>
<gene>
    <name evidence="3" type="ORF">C8D99_1165</name>
</gene>
<reference evidence="3 4" key="1">
    <citation type="submission" date="2019-03" db="EMBL/GenBank/DDBJ databases">
        <title>Genomic Encyclopedia of Type Strains, Phase IV (KMG-IV): sequencing the most valuable type-strain genomes for metagenomic binning, comparative biology and taxonomic classification.</title>
        <authorList>
            <person name="Goeker M."/>
        </authorList>
    </citation>
    <scope>NUCLEOTIDE SEQUENCE [LARGE SCALE GENOMIC DNA]</scope>
    <source>
        <strain evidence="3 4">DSM 25964</strain>
    </source>
</reference>
<evidence type="ECO:0000259" key="2">
    <source>
        <dbReference type="PROSITE" id="PS50983"/>
    </source>
</evidence>
<proteinExistence type="predicted"/>
<name>A0A4R8M5I3_9BACT</name>
<dbReference type="RefSeq" id="WP_133958254.1">
    <property type="nucleotide sequence ID" value="NZ_SORI01000016.1"/>
</dbReference>
<dbReference type="PANTHER" id="PTHR30535:SF34">
    <property type="entry name" value="MOLYBDATE-BINDING PROTEIN MOLA"/>
    <property type="match status" value="1"/>
</dbReference>
<feature type="chain" id="PRO_5020893000" evidence="1">
    <location>
        <begin position="24"/>
        <end position="372"/>
    </location>
</feature>
<evidence type="ECO:0000313" key="3">
    <source>
        <dbReference type="EMBL" id="TDY57029.1"/>
    </source>
</evidence>